<proteinExistence type="predicted"/>
<organism evidence="2 3">
    <name type="scientific">Clostridium perfringens (strain ATCC 13124 / DSM 756 / JCM 1290 / NCIMB 6125 / NCTC 8237 / Type A)</name>
    <dbReference type="NCBI Taxonomy" id="195103"/>
    <lineage>
        <taxon>Bacteria</taxon>
        <taxon>Bacillati</taxon>
        <taxon>Bacillota</taxon>
        <taxon>Clostridia</taxon>
        <taxon>Eubacteriales</taxon>
        <taxon>Clostridiaceae</taxon>
        <taxon>Clostridium</taxon>
    </lineage>
</organism>
<feature type="transmembrane region" description="Helical" evidence="1">
    <location>
        <begin position="7"/>
        <end position="25"/>
    </location>
</feature>
<evidence type="ECO:0000313" key="2">
    <source>
        <dbReference type="EMBL" id="ABG82716.1"/>
    </source>
</evidence>
<dbReference type="Proteomes" id="UP000001823">
    <property type="component" value="Chromosome"/>
</dbReference>
<name>A0A0H2YP70_CLOP1</name>
<dbReference type="HOGENOM" id="CLU_050665_0_0_9"/>
<dbReference type="RefSeq" id="WP_003455008.1">
    <property type="nucleotide sequence ID" value="NC_008261.1"/>
</dbReference>
<keyword evidence="1" id="KW-0472">Membrane</keyword>
<dbReference type="STRING" id="195103.CPF_2254"/>
<dbReference type="PaxDb" id="195103-CPF_2254"/>
<keyword evidence="1" id="KW-0812">Transmembrane</keyword>
<protein>
    <recommendedName>
        <fullName evidence="4">Dipeptidyl peptidase IV</fullName>
    </recommendedName>
</protein>
<reference evidence="2 3" key="1">
    <citation type="journal article" date="2006" name="Genome Res.">
        <title>Skewed genomic variability in strains of the toxigenic bacterial pathogen, Clostridium perfringens.</title>
        <authorList>
            <person name="Myers G.S."/>
            <person name="Rasko D.A."/>
            <person name="Cheung J.K."/>
            <person name="Ravel J."/>
            <person name="Seshadri R."/>
            <person name="Deboy R.T."/>
            <person name="Ren Q."/>
            <person name="Varga J."/>
            <person name="Awad M.M."/>
            <person name="Brinkac L.M."/>
            <person name="Daugherty S.C."/>
            <person name="Haft D.H."/>
            <person name="Dodson R.J."/>
            <person name="Madupu R."/>
            <person name="Nelson W.C."/>
            <person name="Rosovitz M.J."/>
            <person name="Sullivan S.A."/>
            <person name="Khouri H."/>
            <person name="Dimitrov G.I."/>
            <person name="Watkins K.L."/>
            <person name="Mulligan S."/>
            <person name="Benton J."/>
            <person name="Radune D."/>
            <person name="Fisher D.J."/>
            <person name="Atkins H.S."/>
            <person name="Hiscox T."/>
            <person name="Jost B.H."/>
            <person name="Billington S.J."/>
            <person name="Songer J.G."/>
            <person name="McClane B.A."/>
            <person name="Titball R.W."/>
            <person name="Rood J.I."/>
            <person name="Melville S.B."/>
            <person name="Paulsen I.T."/>
        </authorList>
    </citation>
    <scope>NUCLEOTIDE SEQUENCE [LARGE SCALE GENOMIC DNA]</scope>
    <source>
        <strain evidence="3">ATCC 13124 / DSM 756 / JCM 1290 / NCIMB 6125 / NCTC 8237 / S 107 / Type A</strain>
    </source>
</reference>
<evidence type="ECO:0000313" key="3">
    <source>
        <dbReference type="Proteomes" id="UP000001823"/>
    </source>
</evidence>
<dbReference type="KEGG" id="cpf:CPF_2254"/>
<dbReference type="eggNOG" id="COG3391">
    <property type="taxonomic scope" value="Bacteria"/>
</dbReference>
<sequence length="349" mass="40488">MDKLKQFLKWGLLSVILQCLVLFVFDKFYFKLNSDVNVKAIDIASQHTKENNDVKLPGNMMDKKISYDGEYIAYLNNNDELKVFNTLKDDESHVDIENEKASYYTWLRDRNRLIVITNIKYNNKKNTVNLYSIDVDTNKTKKIELGNINSSYKVNEITVSTKTGVIYIEFKNEDTKESIVKRIDNNDDITDVRLVTDSPGNIEVMPRADRLVYDSEKESGIYLTQPNKKLGINPIYKVRLLGVDETGNIYFGEIKDNKVFKIVYGNVEKSIDTWNKIPLEKSLELNKIYIGKDGEIYVLEEEQKIVKDVKNGKEYKYEGDFLQMYSNGFATIINGNKLHRVYFDSSQNT</sequence>
<evidence type="ECO:0000256" key="1">
    <source>
        <dbReference type="SAM" id="Phobius"/>
    </source>
</evidence>
<dbReference type="AlphaFoldDB" id="A0A0H2YP70"/>
<dbReference type="SUPFAM" id="SSF82171">
    <property type="entry name" value="DPP6 N-terminal domain-like"/>
    <property type="match status" value="1"/>
</dbReference>
<keyword evidence="3" id="KW-1185">Reference proteome</keyword>
<keyword evidence="1" id="KW-1133">Transmembrane helix</keyword>
<dbReference type="EMBL" id="CP000246">
    <property type="protein sequence ID" value="ABG82716.1"/>
    <property type="molecule type" value="Genomic_DNA"/>
</dbReference>
<evidence type="ECO:0008006" key="4">
    <source>
        <dbReference type="Google" id="ProtNLM"/>
    </source>
</evidence>
<accession>A0A0H2YP70</accession>
<gene>
    <name evidence="2" type="ordered locus">CPF_2254</name>
</gene>